<evidence type="ECO:0008006" key="4">
    <source>
        <dbReference type="Google" id="ProtNLM"/>
    </source>
</evidence>
<gene>
    <name evidence="2" type="ORF">GCM10023329_50200</name>
</gene>
<reference evidence="3" key="1">
    <citation type="journal article" date="2019" name="Int. J. Syst. Evol. Microbiol.">
        <title>The Global Catalogue of Microorganisms (GCM) 10K type strain sequencing project: providing services to taxonomists for standard genome sequencing and annotation.</title>
        <authorList>
            <consortium name="The Broad Institute Genomics Platform"/>
            <consortium name="The Broad Institute Genome Sequencing Center for Infectious Disease"/>
            <person name="Wu L."/>
            <person name="Ma J."/>
        </authorList>
    </citation>
    <scope>NUCLEOTIDE SEQUENCE [LARGE SCALE GENOMIC DNA]</scope>
    <source>
        <strain evidence="3">JCM 18324</strain>
    </source>
</reference>
<feature type="compositionally biased region" description="Low complexity" evidence="1">
    <location>
        <begin position="208"/>
        <end position="245"/>
    </location>
</feature>
<protein>
    <recommendedName>
        <fullName evidence="4">DUF72 domain-containing protein</fullName>
    </recommendedName>
</protein>
<dbReference type="SUPFAM" id="SSF117396">
    <property type="entry name" value="TM1631-like"/>
    <property type="match status" value="1"/>
</dbReference>
<dbReference type="PANTHER" id="PTHR30348:SF4">
    <property type="entry name" value="DUF72 DOMAIN-CONTAINING PROTEIN"/>
    <property type="match status" value="1"/>
</dbReference>
<dbReference type="PANTHER" id="PTHR30348">
    <property type="entry name" value="UNCHARACTERIZED PROTEIN YECE"/>
    <property type="match status" value="1"/>
</dbReference>
<sequence length="282" mass="30794">MPVLLGTSGWQYDDWRGVLYDEGVPRRRWLEVYARSFRTVENNNVFYRLPEEATFAGWRERTPPGFVMAVKASRFLTHVRRLRDPEEPVARLMERARGLGGRLGPVLLQLPPTLRGDPAALDAVLGCFPAGVRVAVEPRHPSWWTAEVRGVLAAHGAALCWADRGSRPVSPLWRTAEWGYLRLHEGRAAPWPATGPGRWTPGRAASRTPSGRVVTSTPTSTTTPAGRPSSTPAPSRTGPARGACGCRRRTGTGPGGTPRRTVPGDLAGRCRVIVPAGQLRYA</sequence>
<dbReference type="Proteomes" id="UP001501147">
    <property type="component" value="Unassembled WGS sequence"/>
</dbReference>
<keyword evidence="3" id="KW-1185">Reference proteome</keyword>
<evidence type="ECO:0000313" key="2">
    <source>
        <dbReference type="EMBL" id="GAA4792221.1"/>
    </source>
</evidence>
<name>A0ABP9BBE4_9ACTN</name>
<organism evidence="2 3">
    <name type="scientific">Streptomyces sanyensis</name>
    <dbReference type="NCBI Taxonomy" id="568869"/>
    <lineage>
        <taxon>Bacteria</taxon>
        <taxon>Bacillati</taxon>
        <taxon>Actinomycetota</taxon>
        <taxon>Actinomycetes</taxon>
        <taxon>Kitasatosporales</taxon>
        <taxon>Streptomycetaceae</taxon>
        <taxon>Streptomyces</taxon>
    </lineage>
</organism>
<dbReference type="Gene3D" id="3.20.20.410">
    <property type="entry name" value="Protein of unknown function UPF0759"/>
    <property type="match status" value="1"/>
</dbReference>
<dbReference type="Pfam" id="PF01904">
    <property type="entry name" value="DUF72"/>
    <property type="match status" value="1"/>
</dbReference>
<comment type="caution">
    <text evidence="2">The sequence shown here is derived from an EMBL/GenBank/DDBJ whole genome shotgun (WGS) entry which is preliminary data.</text>
</comment>
<dbReference type="EMBL" id="BAABJV010000018">
    <property type="protein sequence ID" value="GAA4792221.1"/>
    <property type="molecule type" value="Genomic_DNA"/>
</dbReference>
<dbReference type="InterPro" id="IPR036520">
    <property type="entry name" value="UPF0759_sf"/>
</dbReference>
<feature type="region of interest" description="Disordered" evidence="1">
    <location>
        <begin position="189"/>
        <end position="264"/>
    </location>
</feature>
<proteinExistence type="predicted"/>
<evidence type="ECO:0000313" key="3">
    <source>
        <dbReference type="Proteomes" id="UP001501147"/>
    </source>
</evidence>
<evidence type="ECO:0000256" key="1">
    <source>
        <dbReference type="SAM" id="MobiDB-lite"/>
    </source>
</evidence>
<accession>A0ABP9BBE4</accession>
<dbReference type="InterPro" id="IPR002763">
    <property type="entry name" value="DUF72"/>
</dbReference>